<proteinExistence type="predicted"/>
<gene>
    <name evidence="1" type="ORF">FVF75_08565</name>
</gene>
<comment type="caution">
    <text evidence="1">The sequence shown here is derived from an EMBL/GenBank/DDBJ whole genome shotgun (WGS) entry which is preliminary data.</text>
</comment>
<name>A0A5D0RKQ5_9RHOB</name>
<dbReference type="CDD" id="cd16441">
    <property type="entry name" value="beta_Kdo_transferase_KpsS"/>
    <property type="match status" value="1"/>
</dbReference>
<dbReference type="GO" id="GO:0015774">
    <property type="term" value="P:polysaccharide transport"/>
    <property type="evidence" value="ECO:0007669"/>
    <property type="project" value="InterPro"/>
</dbReference>
<organism evidence="1 2">
    <name type="scientific">Maritimibacter fusiformis</name>
    <dbReference type="NCBI Taxonomy" id="2603819"/>
    <lineage>
        <taxon>Bacteria</taxon>
        <taxon>Pseudomonadati</taxon>
        <taxon>Pseudomonadota</taxon>
        <taxon>Alphaproteobacteria</taxon>
        <taxon>Rhodobacterales</taxon>
        <taxon>Roseobacteraceae</taxon>
        <taxon>Maritimibacter</taxon>
    </lineage>
</organism>
<dbReference type="GO" id="GO:0000271">
    <property type="term" value="P:polysaccharide biosynthetic process"/>
    <property type="evidence" value="ECO:0007669"/>
    <property type="project" value="InterPro"/>
</dbReference>
<reference evidence="1 2" key="1">
    <citation type="submission" date="2019-08" db="EMBL/GenBank/DDBJ databases">
        <title>Identification of a novel species of the genus Boseongicola.</title>
        <authorList>
            <person name="Zhang X.-Q."/>
        </authorList>
    </citation>
    <scope>NUCLEOTIDE SEQUENCE [LARGE SCALE GENOMIC DNA]</scope>
    <source>
        <strain evidence="1 2">HY14</strain>
    </source>
</reference>
<evidence type="ECO:0000313" key="1">
    <source>
        <dbReference type="EMBL" id="TYB81749.1"/>
    </source>
</evidence>
<keyword evidence="2" id="KW-1185">Reference proteome</keyword>
<dbReference type="Proteomes" id="UP000322080">
    <property type="component" value="Unassembled WGS sequence"/>
</dbReference>
<dbReference type="AlphaFoldDB" id="A0A5D0RKQ5"/>
<dbReference type="Pfam" id="PF05159">
    <property type="entry name" value="Capsule_synth"/>
    <property type="match status" value="1"/>
</dbReference>
<protein>
    <submittedName>
        <fullName evidence="1">Capsular biosynthesis protein</fullName>
    </submittedName>
</protein>
<accession>A0A5D0RKQ5</accession>
<dbReference type="RefSeq" id="WP_148377558.1">
    <property type="nucleotide sequence ID" value="NZ_VSIY01000005.1"/>
</dbReference>
<dbReference type="InterPro" id="IPR007833">
    <property type="entry name" value="Capsule_polysaccharide_synth"/>
</dbReference>
<dbReference type="EMBL" id="VSIY01000005">
    <property type="protein sequence ID" value="TYB81749.1"/>
    <property type="molecule type" value="Genomic_DNA"/>
</dbReference>
<sequence length="424" mass="47283">MTSSILILQGPPGPFSRQLGRAFEARGCKVTRVNFCLGDWLTWPGHGARNFRRSRLEWAGYLETLIAREGITDILYFGDRKPYHKIAAEVAGRMGVRAISYEFGYLRPDWIIVERGGQSSQSHFPDDLDTIRAAAEGLLKADRTLKYPYPFRNEAFHEVFYNLVSYFLWFTFPRYDADRYYNPMHDYLSYIPRLIGDKRAEAAAKAEVERLAGGGKRFFVLPLQKQEDYQIRANAPYDGLHPYIREVIASFASHAPDDTELVVKLHPLDNGIEPFRRTVRRAAREAGVADRVSYIDGGDLGKLMRATAGVITLNSTVGLHALQAHAPVKCLGIAVYDIAGLTHQGPLDRFWTEATPPDPKDVEALVRLMADAIHVKGCFHTREGRVAGAAAIADKVLAGTINKGAFVEPPPRLARARAMGIAVD</sequence>
<evidence type="ECO:0000313" key="2">
    <source>
        <dbReference type="Proteomes" id="UP000322080"/>
    </source>
</evidence>